<dbReference type="SUPFAM" id="SSF53474">
    <property type="entry name" value="alpha/beta-Hydrolases"/>
    <property type="match status" value="1"/>
</dbReference>
<dbReference type="Pfam" id="PF00168">
    <property type="entry name" value="C2"/>
    <property type="match status" value="1"/>
</dbReference>
<reference evidence="2" key="1">
    <citation type="submission" date="2021-01" db="EMBL/GenBank/DDBJ databases">
        <authorList>
            <person name="Corre E."/>
            <person name="Pelletier E."/>
            <person name="Niang G."/>
            <person name="Scheremetjew M."/>
            <person name="Finn R."/>
            <person name="Kale V."/>
            <person name="Holt S."/>
            <person name="Cochrane G."/>
            <person name="Meng A."/>
            <person name="Brown T."/>
            <person name="Cohen L."/>
        </authorList>
    </citation>
    <scope>NUCLEOTIDE SEQUENCE</scope>
    <source>
        <strain evidence="2">CCMP2222</strain>
    </source>
</reference>
<dbReference type="InterPro" id="IPR000008">
    <property type="entry name" value="C2_dom"/>
</dbReference>
<organism evidence="2">
    <name type="scientific">Alexandrium andersonii</name>
    <dbReference type="NCBI Taxonomy" id="327968"/>
    <lineage>
        <taxon>Eukaryota</taxon>
        <taxon>Sar</taxon>
        <taxon>Alveolata</taxon>
        <taxon>Dinophyceae</taxon>
        <taxon>Gonyaulacales</taxon>
        <taxon>Pyrocystaceae</taxon>
        <taxon>Alexandrium</taxon>
    </lineage>
</organism>
<gene>
    <name evidence="2" type="ORF">AAND1436_LOCUS20374</name>
</gene>
<evidence type="ECO:0000313" key="2">
    <source>
        <dbReference type="EMBL" id="CAD9435130.1"/>
    </source>
</evidence>
<name>A0A7S2CWA1_9DINO</name>
<dbReference type="Pfam" id="PF02450">
    <property type="entry name" value="LCAT"/>
    <property type="match status" value="1"/>
</dbReference>
<dbReference type="Gene3D" id="2.60.40.150">
    <property type="entry name" value="C2 domain"/>
    <property type="match status" value="1"/>
</dbReference>
<dbReference type="InterPro" id="IPR035892">
    <property type="entry name" value="C2_domain_sf"/>
</dbReference>
<dbReference type="PANTHER" id="PTHR11440">
    <property type="entry name" value="LECITHIN-CHOLESTEROL ACYLTRANSFERASE-RELATED"/>
    <property type="match status" value="1"/>
</dbReference>
<accession>A0A7S2CWA1</accession>
<dbReference type="CDD" id="cd00030">
    <property type="entry name" value="C2"/>
    <property type="match status" value="1"/>
</dbReference>
<proteinExistence type="predicted"/>
<dbReference type="Gene3D" id="3.40.50.1820">
    <property type="entry name" value="alpha/beta hydrolase"/>
    <property type="match status" value="1"/>
</dbReference>
<dbReference type="SMART" id="SM00239">
    <property type="entry name" value="C2"/>
    <property type="match status" value="1"/>
</dbReference>
<sequence>MGRTYVGWCRVKELVKNPGKVLKSLQLKVVDGTLKDGTRVKSTVSEQDGLSVSPVPGLDGIKSLSPPGSIQIPVWGPLVEQLEGDFKWHAFNYDWRRWGDEKFAEEMVDKFRDDVEKAIKLDNHPSKKANLIGHSMGTTVIMYILSVIGDKWVKDHIDNVILVAPAHMGAPSMVSSYAHCPFVDTQSWIPVPGIFDQTLGDLTATWACMIAEMPVLVGGVDPFPKDHVFAKTPERDYKLADIGQFLTDLAACKQHRETGPTLWSGVQRLASKVKPPLVPTTVIYGAGIDTPAQVTYHDGNLGKAPELTQSLPGDGTIVASSVEVVSEAWQRKGAKVKLIKEPLAEKTSHKGLICSPFTASMIPAVIEHEQLTPIQVTVVSAADLRNADSGFNGVSDPYCRFHIPGKPSTKRETEVIRNNLNPKWNYTDIIYAYRDGDTLMFSVYDMDTGCTDGDLLGRVVLSAAQVKAGFKGHLTFESDPGTLQVEVKRLPPL</sequence>
<dbReference type="SUPFAM" id="SSF49562">
    <property type="entry name" value="C2 domain (Calcium/lipid-binding domain, CaLB)"/>
    <property type="match status" value="1"/>
</dbReference>
<dbReference type="PROSITE" id="PS50004">
    <property type="entry name" value="C2"/>
    <property type="match status" value="1"/>
</dbReference>
<evidence type="ECO:0000259" key="1">
    <source>
        <dbReference type="PROSITE" id="PS50004"/>
    </source>
</evidence>
<dbReference type="InterPro" id="IPR029058">
    <property type="entry name" value="AB_hydrolase_fold"/>
</dbReference>
<feature type="domain" description="C2" evidence="1">
    <location>
        <begin position="351"/>
        <end position="476"/>
    </location>
</feature>
<protein>
    <recommendedName>
        <fullName evidence="1">C2 domain-containing protein</fullName>
    </recommendedName>
</protein>
<dbReference type="EMBL" id="HBGQ01041717">
    <property type="protein sequence ID" value="CAD9435130.1"/>
    <property type="molecule type" value="Transcribed_RNA"/>
</dbReference>
<dbReference type="GO" id="GO:0006629">
    <property type="term" value="P:lipid metabolic process"/>
    <property type="evidence" value="ECO:0007669"/>
    <property type="project" value="InterPro"/>
</dbReference>
<dbReference type="InterPro" id="IPR003386">
    <property type="entry name" value="LACT/PDAT_acylTrfase"/>
</dbReference>
<dbReference type="AlphaFoldDB" id="A0A7S2CWA1"/>
<dbReference type="GO" id="GO:0008374">
    <property type="term" value="F:O-acyltransferase activity"/>
    <property type="evidence" value="ECO:0007669"/>
    <property type="project" value="InterPro"/>
</dbReference>